<gene>
    <name evidence="3" type="ORF">FD754_007509</name>
</gene>
<accession>A0A5N3WPJ0</accession>
<evidence type="ECO:0000313" key="3">
    <source>
        <dbReference type="EMBL" id="KAB0363353.1"/>
    </source>
</evidence>
<keyword evidence="1" id="KW-0813">Transport</keyword>
<dbReference type="Proteomes" id="UP000326458">
    <property type="component" value="Unassembled WGS sequence"/>
</dbReference>
<evidence type="ECO:0000256" key="1">
    <source>
        <dbReference type="RuleBase" id="RU367043"/>
    </source>
</evidence>
<comment type="similarity">
    <text evidence="1">Belongs to the small Tim family.</text>
</comment>
<keyword evidence="1" id="KW-0472">Membrane</keyword>
<protein>
    <recommendedName>
        <fullName evidence="1">Mitochondrial import inner membrane translocase subunit</fullName>
    </recommendedName>
</protein>
<dbReference type="Gene3D" id="1.10.287.810">
    <property type="entry name" value="Mitochondrial import inner membrane translocase subunit tim13 like domains"/>
    <property type="match status" value="1"/>
</dbReference>
<keyword evidence="1" id="KW-0811">Translocation</keyword>
<keyword evidence="1" id="KW-0143">Chaperone</keyword>
<comment type="function">
    <text evidence="1">Mitochondrial intermembrane chaperone that participates in the import and insertion of some multi-pass transmembrane proteins into the mitochondrial inner membrane. Also required for the transfer of beta-barrel precursors from the TOM complex to the sorting and assembly machinery (SAM complex) of the outer membrane. Acts as a chaperone-like protein that protects the hydrophobic precursors from aggregation and guide them through the mitochondrial intermembrane space.</text>
</comment>
<reference evidence="3 4" key="1">
    <citation type="submission" date="2019-06" db="EMBL/GenBank/DDBJ databases">
        <title>Discovery of a novel chromosome fission-fusion reversal in muntjac.</title>
        <authorList>
            <person name="Mudd A.B."/>
            <person name="Bredeson J.V."/>
            <person name="Baum R."/>
            <person name="Hockemeyer D."/>
            <person name="Rokhsar D.S."/>
        </authorList>
    </citation>
    <scope>NUCLEOTIDE SEQUENCE [LARGE SCALE GENOMIC DNA]</scope>
    <source>
        <strain evidence="3">UTSW_UCB_Mm</strain>
        <tissue evidence="3">Fibroblast cell line</tissue>
    </source>
</reference>
<comment type="domain">
    <text evidence="1">The twin CX3C motif contains 4 conserved Cys residues that form 2 disulfide bonds in the mitochondrial intermembrane space.</text>
</comment>
<keyword evidence="1" id="KW-0999">Mitochondrion inner membrane</keyword>
<feature type="domain" description="Tim10-like" evidence="2">
    <location>
        <begin position="26"/>
        <end position="57"/>
    </location>
</feature>
<evidence type="ECO:0000259" key="2">
    <source>
        <dbReference type="Pfam" id="PF02953"/>
    </source>
</evidence>
<comment type="subcellular location">
    <subcellularLocation>
        <location evidence="1">Mitochondrion inner membrane</location>
        <topology evidence="1">Peripheral membrane protein</topology>
        <orientation evidence="1">Intermembrane side</orientation>
    </subcellularLocation>
</comment>
<keyword evidence="4" id="KW-1185">Reference proteome</keyword>
<dbReference type="GO" id="GO:0005743">
    <property type="term" value="C:mitochondrial inner membrane"/>
    <property type="evidence" value="ECO:0007669"/>
    <property type="project" value="UniProtKB-SubCell"/>
</dbReference>
<keyword evidence="1" id="KW-0496">Mitochondrion</keyword>
<dbReference type="InterPro" id="IPR035427">
    <property type="entry name" value="Tim10-like_dom_sf"/>
</dbReference>
<dbReference type="EMBL" id="VCEA01000001">
    <property type="protein sequence ID" value="KAB0363353.1"/>
    <property type="molecule type" value="Genomic_DNA"/>
</dbReference>
<name>A0A5N3WPJ0_MUNMU</name>
<keyword evidence="1" id="KW-1015">Disulfide bond</keyword>
<keyword evidence="1" id="KW-0653">Protein transport</keyword>
<dbReference type="GO" id="GO:0015031">
    <property type="term" value="P:protein transport"/>
    <property type="evidence" value="ECO:0007669"/>
    <property type="project" value="UniProtKB-KW"/>
</dbReference>
<proteinExistence type="inferred from homology"/>
<dbReference type="AlphaFoldDB" id="A0A5N3WPJ0"/>
<dbReference type="InterPro" id="IPR004217">
    <property type="entry name" value="Tim10-like"/>
</dbReference>
<dbReference type="Pfam" id="PF02953">
    <property type="entry name" value="zf-Tim10_DDP"/>
    <property type="match status" value="1"/>
</dbReference>
<dbReference type="SUPFAM" id="SSF144122">
    <property type="entry name" value="Tim10-like"/>
    <property type="match status" value="1"/>
</dbReference>
<evidence type="ECO:0000313" key="4">
    <source>
        <dbReference type="Proteomes" id="UP000326458"/>
    </source>
</evidence>
<comment type="caution">
    <text evidence="3">The sequence shown here is derived from an EMBL/GenBank/DDBJ whole genome shotgun (WGS) entry which is preliminary data.</text>
</comment>
<organism evidence="3 4">
    <name type="scientific">Muntiacus muntjak</name>
    <name type="common">Barking deer</name>
    <name type="synonym">Indian muntjac</name>
    <dbReference type="NCBI Taxonomy" id="9888"/>
    <lineage>
        <taxon>Eukaryota</taxon>
        <taxon>Metazoa</taxon>
        <taxon>Chordata</taxon>
        <taxon>Craniata</taxon>
        <taxon>Vertebrata</taxon>
        <taxon>Euteleostomi</taxon>
        <taxon>Mammalia</taxon>
        <taxon>Eutheria</taxon>
        <taxon>Laurasiatheria</taxon>
        <taxon>Artiodactyla</taxon>
        <taxon>Ruminantia</taxon>
        <taxon>Pecora</taxon>
        <taxon>Cervidae</taxon>
        <taxon>Muntiacinae</taxon>
        <taxon>Muntiacus</taxon>
    </lineage>
</organism>
<comment type="subunit">
    <text evidence="1">Heterohexamer.</text>
</comment>
<sequence length="76" mass="8574">MGPLRAQQLAAELEVEMMADMYNRTTTELAKGASVCLDHCVSKYLDIRERMGKKLTELSLQDEELMKRVQQSSGPV</sequence>